<dbReference type="SMART" id="SM00982">
    <property type="entry name" value="TRCF"/>
    <property type="match status" value="1"/>
</dbReference>
<evidence type="ECO:0000256" key="8">
    <source>
        <dbReference type="ARBA" id="ARBA00023204"/>
    </source>
</evidence>
<evidence type="ECO:0000259" key="9">
    <source>
        <dbReference type="PROSITE" id="PS51192"/>
    </source>
</evidence>
<dbReference type="InterPro" id="IPR003711">
    <property type="entry name" value="CarD-like/TRCF_RID"/>
</dbReference>
<evidence type="ECO:0000256" key="3">
    <source>
        <dbReference type="ARBA" id="ARBA00022763"/>
    </source>
</evidence>
<dbReference type="Gene3D" id="3.40.50.11180">
    <property type="match status" value="1"/>
</dbReference>
<evidence type="ECO:0000256" key="2">
    <source>
        <dbReference type="ARBA" id="ARBA00022741"/>
    </source>
</evidence>
<dbReference type="InterPro" id="IPR001650">
    <property type="entry name" value="Helicase_C-like"/>
</dbReference>
<dbReference type="Gene3D" id="3.40.50.11140">
    <property type="match status" value="1"/>
</dbReference>
<evidence type="ECO:0000256" key="5">
    <source>
        <dbReference type="ARBA" id="ARBA00022806"/>
    </source>
</evidence>
<dbReference type="SUPFAM" id="SSF141259">
    <property type="entry name" value="CarD-like"/>
    <property type="match status" value="1"/>
</dbReference>
<evidence type="ECO:0000256" key="4">
    <source>
        <dbReference type="ARBA" id="ARBA00022801"/>
    </source>
</evidence>
<dbReference type="PROSITE" id="PS51192">
    <property type="entry name" value="HELICASE_ATP_BIND_1"/>
    <property type="match status" value="1"/>
</dbReference>
<dbReference type="SMART" id="SM00490">
    <property type="entry name" value="HELICc"/>
    <property type="match status" value="1"/>
</dbReference>
<dbReference type="InterPro" id="IPR027417">
    <property type="entry name" value="P-loop_NTPase"/>
</dbReference>
<dbReference type="GO" id="GO:0006281">
    <property type="term" value="P:DNA repair"/>
    <property type="evidence" value="ECO:0007669"/>
    <property type="project" value="UniProtKB-KW"/>
</dbReference>
<dbReference type="InterPro" id="IPR011545">
    <property type="entry name" value="DEAD/DEAH_box_helicase_dom"/>
</dbReference>
<dbReference type="Gene3D" id="3.90.1150.50">
    <property type="entry name" value="Transcription-repair-coupling factor, D7 domain"/>
    <property type="match status" value="1"/>
</dbReference>
<dbReference type="NCBIfam" id="TIGR00580">
    <property type="entry name" value="mfd"/>
    <property type="match status" value="1"/>
</dbReference>
<reference evidence="11" key="1">
    <citation type="submission" date="2018-05" db="EMBL/GenBank/DDBJ databases">
        <authorList>
            <person name="Lanie J.A."/>
            <person name="Ng W.-L."/>
            <person name="Kazmierczak K.M."/>
            <person name="Andrzejewski T.M."/>
            <person name="Davidsen T.M."/>
            <person name="Wayne K.J."/>
            <person name="Tettelin H."/>
            <person name="Glass J.I."/>
            <person name="Rusch D."/>
            <person name="Podicherti R."/>
            <person name="Tsui H.-C.T."/>
            <person name="Winkler M.E."/>
        </authorList>
    </citation>
    <scope>NUCLEOTIDE SEQUENCE</scope>
</reference>
<dbReference type="GO" id="GO:0005524">
    <property type="term" value="F:ATP binding"/>
    <property type="evidence" value="ECO:0007669"/>
    <property type="project" value="UniProtKB-KW"/>
</dbReference>
<keyword evidence="3" id="KW-0227">DNA damage</keyword>
<keyword evidence="7" id="KW-0238">DNA-binding</keyword>
<dbReference type="InterPro" id="IPR037235">
    <property type="entry name" value="TRCF-like_C_D7"/>
</dbReference>
<feature type="non-terminal residue" evidence="11">
    <location>
        <position position="1"/>
    </location>
</feature>
<dbReference type="InterPro" id="IPR014001">
    <property type="entry name" value="Helicase_ATP-bd"/>
</dbReference>
<keyword evidence="2" id="KW-0547">Nucleotide-binding</keyword>
<dbReference type="CDD" id="cd17991">
    <property type="entry name" value="DEXHc_TRCF"/>
    <property type="match status" value="1"/>
</dbReference>
<keyword evidence="6" id="KW-0067">ATP-binding</keyword>
<proteinExistence type="inferred from homology"/>
<dbReference type="InterPro" id="IPR047112">
    <property type="entry name" value="RecG/Mfd"/>
</dbReference>
<feature type="domain" description="Helicase ATP-binding" evidence="9">
    <location>
        <begin position="622"/>
        <end position="783"/>
    </location>
</feature>
<dbReference type="Gene3D" id="2.40.10.170">
    <property type="match status" value="1"/>
</dbReference>
<dbReference type="Pfam" id="PF17757">
    <property type="entry name" value="UvrB_inter"/>
    <property type="match status" value="1"/>
</dbReference>
<keyword evidence="5" id="KW-0347">Helicase</keyword>
<dbReference type="InterPro" id="IPR048635">
    <property type="entry name" value="MFD_D3"/>
</dbReference>
<dbReference type="PANTHER" id="PTHR47964:SF1">
    <property type="entry name" value="ATP-DEPENDENT DNA HELICASE HOMOLOG RECG, CHLOROPLASTIC"/>
    <property type="match status" value="1"/>
</dbReference>
<organism evidence="11">
    <name type="scientific">marine metagenome</name>
    <dbReference type="NCBI Taxonomy" id="408172"/>
    <lineage>
        <taxon>unclassified sequences</taxon>
        <taxon>metagenomes</taxon>
        <taxon>ecological metagenomes</taxon>
    </lineage>
</organism>
<dbReference type="SUPFAM" id="SSF52540">
    <property type="entry name" value="P-loop containing nucleoside triphosphate hydrolases"/>
    <property type="match status" value="3"/>
</dbReference>
<gene>
    <name evidence="11" type="ORF">METZ01_LOCUS49940</name>
</gene>
<dbReference type="GO" id="GO:0016787">
    <property type="term" value="F:hydrolase activity"/>
    <property type="evidence" value="ECO:0007669"/>
    <property type="project" value="UniProtKB-KW"/>
</dbReference>
<dbReference type="GO" id="GO:0003684">
    <property type="term" value="F:damaged DNA binding"/>
    <property type="evidence" value="ECO:0007669"/>
    <property type="project" value="InterPro"/>
</dbReference>
<dbReference type="Pfam" id="PF21132">
    <property type="entry name" value="MFD_D3"/>
    <property type="match status" value="1"/>
</dbReference>
<dbReference type="AlphaFoldDB" id="A0A381RYY8"/>
<dbReference type="SMART" id="SM01058">
    <property type="entry name" value="CarD_TRCF"/>
    <property type="match status" value="1"/>
</dbReference>
<dbReference type="InterPro" id="IPR005118">
    <property type="entry name" value="TRCF_C"/>
</dbReference>
<evidence type="ECO:0000313" key="11">
    <source>
        <dbReference type="EMBL" id="SUZ97086.1"/>
    </source>
</evidence>
<dbReference type="InterPro" id="IPR004576">
    <property type="entry name" value="Mfd"/>
</dbReference>
<dbReference type="InterPro" id="IPR036101">
    <property type="entry name" value="CarD-like/TRCF_RID_sf"/>
</dbReference>
<evidence type="ECO:0008006" key="12">
    <source>
        <dbReference type="Google" id="ProtNLM"/>
    </source>
</evidence>
<evidence type="ECO:0000256" key="1">
    <source>
        <dbReference type="ARBA" id="ARBA00022490"/>
    </source>
</evidence>
<evidence type="ECO:0000256" key="6">
    <source>
        <dbReference type="ARBA" id="ARBA00022840"/>
    </source>
</evidence>
<dbReference type="SUPFAM" id="SSF143517">
    <property type="entry name" value="TRCF domain-like"/>
    <property type="match status" value="1"/>
</dbReference>
<protein>
    <recommendedName>
        <fullName evidence="12">Helicase ATP-binding domain-containing protein</fullName>
    </recommendedName>
</protein>
<dbReference type="Pfam" id="PF02559">
    <property type="entry name" value="CarD_TRCF_RID"/>
    <property type="match status" value="1"/>
</dbReference>
<evidence type="ECO:0000256" key="7">
    <source>
        <dbReference type="ARBA" id="ARBA00023125"/>
    </source>
</evidence>
<dbReference type="Pfam" id="PF03461">
    <property type="entry name" value="TRCF"/>
    <property type="match status" value="1"/>
</dbReference>
<dbReference type="SMART" id="SM00487">
    <property type="entry name" value="DEXDc"/>
    <property type="match status" value="1"/>
</dbReference>
<keyword evidence="1" id="KW-0963">Cytoplasm</keyword>
<dbReference type="Pfam" id="PF00271">
    <property type="entry name" value="Helicase_C"/>
    <property type="match status" value="1"/>
</dbReference>
<dbReference type="GO" id="GO:0003678">
    <property type="term" value="F:DNA helicase activity"/>
    <property type="evidence" value="ECO:0007669"/>
    <property type="project" value="TreeGrafter"/>
</dbReference>
<feature type="non-terminal residue" evidence="11">
    <location>
        <position position="1134"/>
    </location>
</feature>
<dbReference type="PROSITE" id="PS51194">
    <property type="entry name" value="HELICASE_CTER"/>
    <property type="match status" value="1"/>
</dbReference>
<dbReference type="InterPro" id="IPR041471">
    <property type="entry name" value="UvrB_inter"/>
</dbReference>
<keyword evidence="4" id="KW-0378">Hydrolase</keyword>
<dbReference type="PANTHER" id="PTHR47964">
    <property type="entry name" value="ATP-DEPENDENT DNA HELICASE HOMOLOG RECG, CHLOROPLASTIC"/>
    <property type="match status" value="1"/>
</dbReference>
<dbReference type="Gene3D" id="3.40.50.300">
    <property type="entry name" value="P-loop containing nucleotide triphosphate hydrolases"/>
    <property type="match status" value="2"/>
</dbReference>
<dbReference type="HAMAP" id="MF_00969">
    <property type="entry name" value="TRCF"/>
    <property type="match status" value="1"/>
</dbReference>
<dbReference type="EMBL" id="UINC01002476">
    <property type="protein sequence ID" value="SUZ97086.1"/>
    <property type="molecule type" value="Genomic_DNA"/>
</dbReference>
<accession>A0A381RYY8</accession>
<name>A0A381RYY8_9ZZZZ</name>
<sequence length="1134" mass="129733">MNKRSQISLINSQNWDTASDSIKFGQLYGSSIGLALAENRMQTEVSSLVICPNSEKAKIIADEISYFNQTDQVVEVFPDLEILPYDLSPPRRDIISKRSEILHKLIKKEVNLLVLNASSLLWKLPPRDFFDSLSQQIEVGQSLSINKIKEILKRSGFDRVAVVHDPGQYTVRGSIVDLYSPSEIHPIRIDLDDDHIDSIRLFDSASQLTIKQIKSTWIIPANQFPRDSKAIDLFKANMRNHFEGNQMEWPLYNYIYDDPENHGVYNYLPLFYNTMSSILDFIDRSTRIFLIDDFSSSLLGFKHLIDQRFNDYQLDTQPIMQPNELFFNAKKIINEINQKTPFTIQSEKFTSTNKQQVINFDTQPLLLETSDISLIIDKILLLIEKESVSKVLISAPTKKKQSLIKNYFKSTSLSIDMAKNWTDFLTQKDGIYLTEKILGKGFLIKSQGLAVIGEIDLFGKLTKKINKTYRKQDPETIIENLKDLQKGALVVHRDYGIGKYDGLKRLLVDEIESEFLCINYAKGDLLQLPITQMEKVSRYIGDSSDESLLSNLGNNQWRKICKKAKAKAQDMAAELLEMYANRKLTPGNSQPINQQDYDVFCRGFQFILTGDQAKVIDQVLDDMGSSRKMDRLVCGDVGFGKTEVALRAAFSSVMNGNQVVLMVPTTLLAQQHYETFQERFTDWPVNIELLSRTQTLKKRDEIFETLRLGQTDIVIGTHAVLSERISYPKLGLVIVDEEHRFGVKDKERLKKIRYDVDYLAMTATPIPRTLNMAIGELKDISMIATPPESRLPIRTYISRWDRNLIKEAFQREINRGGQILFVHNKIADIENISEELKNIFPDLSIEIAHGQMKEKRLEQIMMRFYNNKFSVLLATTIIESGLDIPNANTIIINNANRFGLAQLHQLRGRVGRSERQSYAYLLTPPKNQITEDGLKRLEAIEAIEDLGVGFILAMHDLEIRGAGEILGDEQSGQIQKIGFTLYKDLLSEAVNSLKDFGTSDDPFFSTDINLNLPTLIPEDYMPDVHLRLIFYKRIASTDNDSQIKEIKHELIDRFGALPEFTSNLLEVTKLKNKANLIGIERIKLNNQYGRIYFHSSTPIESDLLIQLIKDNHDKFRLYPDQSLGFKGDFQVSID</sequence>
<keyword evidence="8" id="KW-0234">DNA repair</keyword>
<dbReference type="Gene3D" id="3.30.2060.10">
    <property type="entry name" value="Penicillin-binding protein 1b domain"/>
    <property type="match status" value="1"/>
</dbReference>
<feature type="domain" description="Helicase C-terminal" evidence="10">
    <location>
        <begin position="796"/>
        <end position="958"/>
    </location>
</feature>
<dbReference type="Pfam" id="PF00270">
    <property type="entry name" value="DEAD"/>
    <property type="match status" value="1"/>
</dbReference>
<evidence type="ECO:0000259" key="10">
    <source>
        <dbReference type="PROSITE" id="PS51194"/>
    </source>
</evidence>